<comment type="subcellular location">
    <subcellularLocation>
        <location evidence="1">Cell membrane</location>
        <topology evidence="1">Multi-pass membrane protein</topology>
    </subcellularLocation>
</comment>
<keyword evidence="4 6" id="KW-1133">Transmembrane helix</keyword>
<keyword evidence="5 6" id="KW-0472">Membrane</keyword>
<sequence>MGGSSTSKVIRGGFWLYVSRIANNFGGFIYWLIISSIAGSSILGLTSVTVGLAGLINGLANLGINVGLQHFLGICIGRNDPVCFRKYFWTTTYFSFIVYFGIGGSLVAFGLAGLSFSGFTPAMLFYTGLLVMLGSSTTISSALVSMLRTDIVSIASILGNALKIIVGVFLVWIGWGFAGAVLGYLFMPFSMFAVGFTYLLRSYGLSKTFDIGVLVEVLRGSIVSWLPGVVALAGQWIGVLVVYGSSGASETGYYYVAFAISGFTLGIGFSILGLLLPVLSGLSSGREEAASRVLRISLGIITPIAVYFIFYPWLPLSLLGREYVSASTTLVVLLLGFIPLSYYAVVNSLAYSYKMYWNILYLGLSINIPRLILYMLLVPMMGGLGAAYSYTIGSYIGLLYAVFLARHIGFNMNWGLLGKILAPPILLGFLAYIFHIHWLLAVFLVSLSYLLYGRIKVIFKSDLREIAYAFLGREKTGKIYERLGGLIDIFFQ</sequence>
<dbReference type="AlphaFoldDB" id="D7D888"/>
<feature type="transmembrane region" description="Helical" evidence="6">
    <location>
        <begin position="21"/>
        <end position="43"/>
    </location>
</feature>
<feature type="transmembrane region" description="Helical" evidence="6">
    <location>
        <begin position="426"/>
        <end position="452"/>
    </location>
</feature>
<dbReference type="InterPro" id="IPR050833">
    <property type="entry name" value="Poly_Biosynth_Transport"/>
</dbReference>
<dbReference type="eggNOG" id="arCOG02214">
    <property type="taxonomic scope" value="Archaea"/>
</dbReference>
<dbReference type="OrthoDB" id="12337at2157"/>
<dbReference type="KEGG" id="shc:Shell_0874"/>
<feature type="transmembrane region" description="Helical" evidence="6">
    <location>
        <begin position="387"/>
        <end position="405"/>
    </location>
</feature>
<feature type="transmembrane region" description="Helical" evidence="6">
    <location>
        <begin position="87"/>
        <end position="111"/>
    </location>
</feature>
<dbReference type="PANTHER" id="PTHR30250:SF11">
    <property type="entry name" value="O-ANTIGEN TRANSPORTER-RELATED"/>
    <property type="match status" value="1"/>
</dbReference>
<dbReference type="HOGENOM" id="CLU_658260_0_0_2"/>
<evidence type="ECO:0000256" key="1">
    <source>
        <dbReference type="ARBA" id="ARBA00004651"/>
    </source>
</evidence>
<evidence type="ECO:0000256" key="5">
    <source>
        <dbReference type="ARBA" id="ARBA00023136"/>
    </source>
</evidence>
<feature type="transmembrane region" description="Helical" evidence="6">
    <location>
        <begin position="222"/>
        <end position="243"/>
    </location>
</feature>
<feature type="transmembrane region" description="Helical" evidence="6">
    <location>
        <begin position="326"/>
        <end position="346"/>
    </location>
</feature>
<dbReference type="RefSeq" id="WP_013143182.1">
    <property type="nucleotide sequence ID" value="NC_014205.1"/>
</dbReference>
<feature type="transmembrane region" description="Helical" evidence="6">
    <location>
        <begin position="293"/>
        <end position="314"/>
    </location>
</feature>
<proteinExistence type="predicted"/>
<keyword evidence="2" id="KW-1003">Cell membrane</keyword>
<evidence type="ECO:0000313" key="7">
    <source>
        <dbReference type="EMBL" id="ADI31984.1"/>
    </source>
</evidence>
<dbReference type="EMBL" id="CP002051">
    <property type="protein sequence ID" value="ADI31984.1"/>
    <property type="molecule type" value="Genomic_DNA"/>
</dbReference>
<reference evidence="7 8" key="2">
    <citation type="journal article" date="2011" name="Stand. Genomic Sci.">
        <title>Complete genome sequence of Staphylothermus hellenicus P8.</title>
        <authorList>
            <person name="Anderson I."/>
            <person name="Wirth R."/>
            <person name="Lucas S."/>
            <person name="Copeland A."/>
            <person name="Lapidus A."/>
            <person name="Cheng J.F."/>
            <person name="Goodwin L."/>
            <person name="Pitluck S."/>
            <person name="Davenport K."/>
            <person name="Detter J.C."/>
            <person name="Han C."/>
            <person name="Tapia R."/>
            <person name="Land M."/>
            <person name="Hauser L."/>
            <person name="Pati A."/>
            <person name="Mikhailova N."/>
            <person name="Woyke T."/>
            <person name="Klenk H.P."/>
            <person name="Kyrpides N."/>
            <person name="Ivanova N."/>
        </authorList>
    </citation>
    <scope>NUCLEOTIDE SEQUENCE [LARGE SCALE GENOMIC DNA]</scope>
    <source>
        <strain evidence="8">DSM 12710 / JCM 10830 / BK20S6-10-b1 / P8</strain>
    </source>
</reference>
<evidence type="ECO:0000256" key="2">
    <source>
        <dbReference type="ARBA" id="ARBA00022475"/>
    </source>
</evidence>
<feature type="transmembrane region" description="Helical" evidence="6">
    <location>
        <begin position="123"/>
        <end position="144"/>
    </location>
</feature>
<keyword evidence="3 6" id="KW-0812">Transmembrane</keyword>
<evidence type="ECO:0000256" key="4">
    <source>
        <dbReference type="ARBA" id="ARBA00022989"/>
    </source>
</evidence>
<feature type="transmembrane region" description="Helical" evidence="6">
    <location>
        <begin position="151"/>
        <end position="175"/>
    </location>
</feature>
<evidence type="ECO:0000256" key="6">
    <source>
        <dbReference type="SAM" id="Phobius"/>
    </source>
</evidence>
<accession>D7D888</accession>
<feature type="transmembrane region" description="Helical" evidence="6">
    <location>
        <begin position="255"/>
        <end position="281"/>
    </location>
</feature>
<feature type="transmembrane region" description="Helical" evidence="6">
    <location>
        <begin position="181"/>
        <end position="201"/>
    </location>
</feature>
<dbReference type="GeneID" id="9234163"/>
<evidence type="ECO:0000256" key="3">
    <source>
        <dbReference type="ARBA" id="ARBA00022692"/>
    </source>
</evidence>
<name>D7D888_STAHD</name>
<organism evidence="7 8">
    <name type="scientific">Staphylothermus hellenicus (strain DSM 12710 / JCM 10830 / BK20S6-10-b1 / P8)</name>
    <dbReference type="NCBI Taxonomy" id="591019"/>
    <lineage>
        <taxon>Archaea</taxon>
        <taxon>Thermoproteota</taxon>
        <taxon>Thermoprotei</taxon>
        <taxon>Desulfurococcales</taxon>
        <taxon>Desulfurococcaceae</taxon>
        <taxon>Staphylothermus</taxon>
    </lineage>
</organism>
<feature type="transmembrane region" description="Helical" evidence="6">
    <location>
        <begin position="55"/>
        <end position="75"/>
    </location>
</feature>
<protein>
    <submittedName>
        <fullName evidence="7">Polysaccharide biosynthesis protein</fullName>
    </submittedName>
</protein>
<dbReference type="PANTHER" id="PTHR30250">
    <property type="entry name" value="PST FAMILY PREDICTED COLANIC ACID TRANSPORTER"/>
    <property type="match status" value="1"/>
</dbReference>
<evidence type="ECO:0000313" key="8">
    <source>
        <dbReference type="Proteomes" id="UP000002573"/>
    </source>
</evidence>
<feature type="transmembrane region" description="Helical" evidence="6">
    <location>
        <begin position="358"/>
        <end position="381"/>
    </location>
</feature>
<reference evidence="8" key="1">
    <citation type="submission" date="2010-05" db="EMBL/GenBank/DDBJ databases">
        <title>Complete sequence of Staphylothermus hellenicus DSM 12710.</title>
        <authorList>
            <consortium name="US DOE Joint Genome Institute"/>
            <person name="Lucas S."/>
            <person name="Copeland A."/>
            <person name="Lapidus A."/>
            <person name="Cheng J.-F."/>
            <person name="Bruce D."/>
            <person name="Goodwin L."/>
            <person name="Pitluck S."/>
            <person name="Davenport K."/>
            <person name="Detter J.C."/>
            <person name="Han C."/>
            <person name="Tapia R."/>
            <person name="Larimer F."/>
            <person name="Land M."/>
            <person name="Hauser L."/>
            <person name="Kyrpides N."/>
            <person name="Mikhailova N."/>
            <person name="Anderson I.J."/>
            <person name="Woyke T."/>
        </authorList>
    </citation>
    <scope>NUCLEOTIDE SEQUENCE [LARGE SCALE GENOMIC DNA]</scope>
    <source>
        <strain evidence="8">DSM 12710 / JCM 10830 / BK20S6-10-b1 / P8</strain>
    </source>
</reference>
<dbReference type="GO" id="GO:0005886">
    <property type="term" value="C:plasma membrane"/>
    <property type="evidence" value="ECO:0007669"/>
    <property type="project" value="UniProtKB-SubCell"/>
</dbReference>
<gene>
    <name evidence="7" type="ordered locus">Shell_0874</name>
</gene>
<dbReference type="Proteomes" id="UP000002573">
    <property type="component" value="Chromosome"/>
</dbReference>
<keyword evidence="8" id="KW-1185">Reference proteome</keyword>